<dbReference type="AlphaFoldDB" id="A0AB39LB03"/>
<evidence type="ECO:0008006" key="2">
    <source>
        <dbReference type="Google" id="ProtNLM"/>
    </source>
</evidence>
<name>A0AB39LB03_9STRE</name>
<organism evidence="1">
    <name type="scientific">Streptococcus sp. CP1998</name>
    <dbReference type="NCBI Taxonomy" id="3238303"/>
    <lineage>
        <taxon>Bacteria</taxon>
        <taxon>Bacillati</taxon>
        <taxon>Bacillota</taxon>
        <taxon>Bacilli</taxon>
        <taxon>Lactobacillales</taxon>
        <taxon>Streptococcaceae</taxon>
        <taxon>Streptococcus</taxon>
    </lineage>
</organism>
<sequence>MIGSLVISRQQMGTLEIVVLHYTGCRAQTFENKGFRQYLKKELGVNVGN</sequence>
<gene>
    <name evidence="1" type="ORF">AB4X21_09340</name>
</gene>
<dbReference type="EMBL" id="CP163380">
    <property type="protein sequence ID" value="XDP49737.1"/>
    <property type="molecule type" value="Genomic_DNA"/>
</dbReference>
<reference evidence="1" key="1">
    <citation type="submission" date="2024-07" db="EMBL/GenBank/DDBJ databases">
        <authorList>
            <person name="Li G."/>
        </authorList>
    </citation>
    <scope>NUCLEOTIDE SEQUENCE</scope>
    <source>
        <strain evidence="1">CP1998</strain>
    </source>
</reference>
<proteinExistence type="predicted"/>
<accession>A0AB39LB03</accession>
<dbReference type="RefSeq" id="WP_369087897.1">
    <property type="nucleotide sequence ID" value="NZ_CP163380.1"/>
</dbReference>
<protein>
    <recommendedName>
        <fullName evidence="2">N-acetylmuramoyl-L-alanine amidase</fullName>
    </recommendedName>
</protein>
<evidence type="ECO:0000313" key="1">
    <source>
        <dbReference type="EMBL" id="XDP49737.1"/>
    </source>
</evidence>